<sequence>MSKSRWWPRRILSGAAKLFTLGTVTAVSATLFGVTSARQFGIRYETIPILPAGQAPLRILHVGDMHLVAGDRTKIDFVRSLAATQPDLVVNIGDNPGGVDAIADVLHALEPLLEFPGVFVPGSNDFFGPRNANPLRYLRAPSTTTRPEELRNAIDTRKIFDGFTARGTWHRVDNRAVTLQVSDGIEIQVAGTHDAHMQADDWPGFPSAQDTNPLLKIAVTHAPYRRVLDAAVADGADLVLAGHTHGGQVALPSYGAIVSNCDLPTGLASGSFPWRSAGRTALIHVTAGIGASPMVPLRTFCPPEAVVLDLVPADQTTAY</sequence>
<evidence type="ECO:0000313" key="3">
    <source>
        <dbReference type="Proteomes" id="UP000078292"/>
    </source>
</evidence>
<organism evidence="2 3">
    <name type="scientific">Enteractinococcus helveticum</name>
    <dbReference type="NCBI Taxonomy" id="1837282"/>
    <lineage>
        <taxon>Bacteria</taxon>
        <taxon>Bacillati</taxon>
        <taxon>Actinomycetota</taxon>
        <taxon>Actinomycetes</taxon>
        <taxon>Micrococcales</taxon>
        <taxon>Micrococcaceae</taxon>
    </lineage>
</organism>
<keyword evidence="3" id="KW-1185">Reference proteome</keyword>
<dbReference type="STRING" id="1837282.A6F49_14800"/>
<evidence type="ECO:0000313" key="2">
    <source>
        <dbReference type="EMBL" id="OAV59157.1"/>
    </source>
</evidence>
<dbReference type="SUPFAM" id="SSF56300">
    <property type="entry name" value="Metallo-dependent phosphatases"/>
    <property type="match status" value="1"/>
</dbReference>
<dbReference type="PANTHER" id="PTHR31302:SF20">
    <property type="entry name" value="CONSERVED PROTEIN"/>
    <property type="match status" value="1"/>
</dbReference>
<dbReference type="GO" id="GO:0016020">
    <property type="term" value="C:membrane"/>
    <property type="evidence" value="ECO:0007669"/>
    <property type="project" value="GOC"/>
</dbReference>
<dbReference type="RefSeq" id="WP_052505030.1">
    <property type="nucleotide sequence ID" value="NZ_LXEY01000022.1"/>
</dbReference>
<dbReference type="GO" id="GO:0009245">
    <property type="term" value="P:lipid A biosynthetic process"/>
    <property type="evidence" value="ECO:0007669"/>
    <property type="project" value="TreeGrafter"/>
</dbReference>
<feature type="domain" description="Calcineurin-like phosphoesterase" evidence="1">
    <location>
        <begin position="57"/>
        <end position="246"/>
    </location>
</feature>
<dbReference type="InterPro" id="IPR051158">
    <property type="entry name" value="Metallophosphoesterase_sf"/>
</dbReference>
<dbReference type="PANTHER" id="PTHR31302">
    <property type="entry name" value="TRANSMEMBRANE PROTEIN WITH METALLOPHOSPHOESTERASE DOMAIN-RELATED"/>
    <property type="match status" value="1"/>
</dbReference>
<dbReference type="Gene3D" id="3.60.21.10">
    <property type="match status" value="1"/>
</dbReference>
<name>A0A1B7LVT8_9MICC</name>
<dbReference type="InterPro" id="IPR004843">
    <property type="entry name" value="Calcineurin-like_PHP"/>
</dbReference>
<dbReference type="EMBL" id="LXEY01000022">
    <property type="protein sequence ID" value="OAV59157.1"/>
    <property type="molecule type" value="Genomic_DNA"/>
</dbReference>
<dbReference type="InterPro" id="IPR029052">
    <property type="entry name" value="Metallo-depent_PP-like"/>
</dbReference>
<dbReference type="Pfam" id="PF00149">
    <property type="entry name" value="Metallophos"/>
    <property type="match status" value="1"/>
</dbReference>
<dbReference type="AlphaFoldDB" id="A0A1B7LVT8"/>
<comment type="caution">
    <text evidence="2">The sequence shown here is derived from an EMBL/GenBank/DDBJ whole genome shotgun (WGS) entry which is preliminary data.</text>
</comment>
<dbReference type="Proteomes" id="UP000078292">
    <property type="component" value="Unassembled WGS sequence"/>
</dbReference>
<reference evidence="2 3" key="1">
    <citation type="submission" date="2016-04" db="EMBL/GenBank/DDBJ databases">
        <title>First whole genome shotgun sequence of the bacterium Enteractinococcus sp. strain UASWS1574.</title>
        <authorList>
            <person name="Crovadore J."/>
            <person name="Chablais R."/>
            <person name="Lefort F."/>
        </authorList>
    </citation>
    <scope>NUCLEOTIDE SEQUENCE [LARGE SCALE GENOMIC DNA]</scope>
    <source>
        <strain evidence="2 3">UASWS1574</strain>
    </source>
</reference>
<protein>
    <recommendedName>
        <fullName evidence="1">Calcineurin-like phosphoesterase domain-containing protein</fullName>
    </recommendedName>
</protein>
<evidence type="ECO:0000259" key="1">
    <source>
        <dbReference type="Pfam" id="PF00149"/>
    </source>
</evidence>
<proteinExistence type="predicted"/>
<gene>
    <name evidence="2" type="ORF">A6F49_14800</name>
</gene>
<accession>A0A1B7LVT8</accession>
<dbReference type="GO" id="GO:0008758">
    <property type="term" value="F:UDP-2,3-diacylglucosamine hydrolase activity"/>
    <property type="evidence" value="ECO:0007669"/>
    <property type="project" value="TreeGrafter"/>
</dbReference>
<dbReference type="OrthoDB" id="9780884at2"/>